<dbReference type="SUPFAM" id="SSF63829">
    <property type="entry name" value="Calcium-dependent phosphotriesterase"/>
    <property type="match status" value="3"/>
</dbReference>
<dbReference type="Pfam" id="PF00512">
    <property type="entry name" value="HisKA"/>
    <property type="match status" value="1"/>
</dbReference>
<gene>
    <name evidence="7" type="ORF">SAMN04488108_1493</name>
</gene>
<dbReference type="OrthoDB" id="9806995at2"/>
<keyword evidence="5" id="KW-1133">Transmembrane helix</keyword>
<name>A0A1M7ZAF8_9BACT</name>
<evidence type="ECO:0000256" key="5">
    <source>
        <dbReference type="SAM" id="Phobius"/>
    </source>
</evidence>
<dbReference type="SMART" id="SM00387">
    <property type="entry name" value="HATPase_c"/>
    <property type="match status" value="1"/>
</dbReference>
<dbReference type="Pfam" id="PF07494">
    <property type="entry name" value="Reg_prop"/>
    <property type="match status" value="10"/>
</dbReference>
<dbReference type="InterPro" id="IPR003594">
    <property type="entry name" value="HATPase_dom"/>
</dbReference>
<dbReference type="Gene3D" id="3.30.565.10">
    <property type="entry name" value="Histidine kinase-like ATPase, C-terminal domain"/>
    <property type="match status" value="1"/>
</dbReference>
<keyword evidence="5" id="KW-0812">Transmembrane</keyword>
<accession>A0A1M7ZAF8</accession>
<dbReference type="RefSeq" id="WP_073571156.1">
    <property type="nucleotide sequence ID" value="NZ_FRXN01000002.1"/>
</dbReference>
<evidence type="ECO:0000313" key="8">
    <source>
        <dbReference type="Proteomes" id="UP000184609"/>
    </source>
</evidence>
<dbReference type="EMBL" id="FRXN01000002">
    <property type="protein sequence ID" value="SHO61666.1"/>
    <property type="molecule type" value="Genomic_DNA"/>
</dbReference>
<dbReference type="PANTHER" id="PTHR43547:SF2">
    <property type="entry name" value="HYBRID SIGNAL TRANSDUCTION HISTIDINE KINASE C"/>
    <property type="match status" value="1"/>
</dbReference>
<evidence type="ECO:0000259" key="6">
    <source>
        <dbReference type="PROSITE" id="PS50109"/>
    </source>
</evidence>
<dbReference type="GO" id="GO:0000155">
    <property type="term" value="F:phosphorelay sensor kinase activity"/>
    <property type="evidence" value="ECO:0007669"/>
    <property type="project" value="InterPro"/>
</dbReference>
<dbReference type="SUPFAM" id="SSF55874">
    <property type="entry name" value="ATPase domain of HSP90 chaperone/DNA topoisomerase II/histidine kinase"/>
    <property type="match status" value="1"/>
</dbReference>
<dbReference type="InterPro" id="IPR011123">
    <property type="entry name" value="Y_Y_Y"/>
</dbReference>
<feature type="transmembrane region" description="Helical" evidence="5">
    <location>
        <begin position="892"/>
        <end position="913"/>
    </location>
</feature>
<dbReference type="InterPro" id="IPR015943">
    <property type="entry name" value="WD40/YVTN_repeat-like_dom_sf"/>
</dbReference>
<protein>
    <recommendedName>
        <fullName evidence="2">histidine kinase</fullName>
        <ecNumber evidence="2">2.7.13.3</ecNumber>
    </recommendedName>
</protein>
<dbReference type="SUPFAM" id="SSF47384">
    <property type="entry name" value="Homodimeric domain of signal transducing histidine kinase"/>
    <property type="match status" value="1"/>
</dbReference>
<dbReference type="InterPro" id="IPR004358">
    <property type="entry name" value="Sig_transdc_His_kin-like_C"/>
</dbReference>
<dbReference type="InterPro" id="IPR013783">
    <property type="entry name" value="Ig-like_fold"/>
</dbReference>
<dbReference type="Gene3D" id="1.10.287.130">
    <property type="match status" value="1"/>
</dbReference>
<reference evidence="8" key="1">
    <citation type="submission" date="2016-12" db="EMBL/GenBank/DDBJ databases">
        <authorList>
            <person name="Varghese N."/>
            <person name="Submissions S."/>
        </authorList>
    </citation>
    <scope>NUCLEOTIDE SEQUENCE [LARGE SCALE GENOMIC DNA]</scope>
    <source>
        <strain evidence="8">DSM 25035</strain>
    </source>
</reference>
<dbReference type="PRINTS" id="PR00344">
    <property type="entry name" value="BCTRLSENSOR"/>
</dbReference>
<dbReference type="Gene3D" id="2.60.40.10">
    <property type="entry name" value="Immunoglobulins"/>
    <property type="match status" value="1"/>
</dbReference>
<proteinExistence type="predicted"/>
<keyword evidence="5" id="KW-0472">Membrane</keyword>
<dbReference type="PANTHER" id="PTHR43547">
    <property type="entry name" value="TWO-COMPONENT HISTIDINE KINASE"/>
    <property type="match status" value="1"/>
</dbReference>
<evidence type="ECO:0000256" key="1">
    <source>
        <dbReference type="ARBA" id="ARBA00000085"/>
    </source>
</evidence>
<dbReference type="InterPro" id="IPR036890">
    <property type="entry name" value="HATPase_C_sf"/>
</dbReference>
<feature type="domain" description="Histidine kinase" evidence="6">
    <location>
        <begin position="972"/>
        <end position="1213"/>
    </location>
</feature>
<dbReference type="PROSITE" id="PS51257">
    <property type="entry name" value="PROKAR_LIPOPROTEIN"/>
    <property type="match status" value="1"/>
</dbReference>
<dbReference type="InterPro" id="IPR003661">
    <property type="entry name" value="HisK_dim/P_dom"/>
</dbReference>
<dbReference type="STRING" id="1073327.SAMN04488108_1493"/>
<evidence type="ECO:0000256" key="4">
    <source>
        <dbReference type="SAM" id="Coils"/>
    </source>
</evidence>
<keyword evidence="8" id="KW-1185">Reference proteome</keyword>
<feature type="coiled-coil region" evidence="4">
    <location>
        <begin position="933"/>
        <end position="963"/>
    </location>
</feature>
<dbReference type="InterPro" id="IPR036097">
    <property type="entry name" value="HisK_dim/P_sf"/>
</dbReference>
<dbReference type="PROSITE" id="PS50109">
    <property type="entry name" value="HIS_KIN"/>
    <property type="match status" value="1"/>
</dbReference>
<evidence type="ECO:0000256" key="2">
    <source>
        <dbReference type="ARBA" id="ARBA00012438"/>
    </source>
</evidence>
<dbReference type="InterPro" id="IPR005467">
    <property type="entry name" value="His_kinase_dom"/>
</dbReference>
<dbReference type="SMART" id="SM00388">
    <property type="entry name" value="HisKA"/>
    <property type="match status" value="1"/>
</dbReference>
<keyword evidence="3" id="KW-0597">Phosphoprotein</keyword>
<dbReference type="Gene3D" id="2.130.10.10">
    <property type="entry name" value="YVTN repeat-like/Quinoprotein amine dehydrogenase"/>
    <property type="match status" value="6"/>
</dbReference>
<dbReference type="EC" id="2.7.13.3" evidence="2"/>
<evidence type="ECO:0000313" key="7">
    <source>
        <dbReference type="EMBL" id="SHO61666.1"/>
    </source>
</evidence>
<dbReference type="Pfam" id="PF02518">
    <property type="entry name" value="HATPase_c"/>
    <property type="match status" value="1"/>
</dbReference>
<dbReference type="AlphaFoldDB" id="A0A1M7ZAF8"/>
<organism evidence="7 8">
    <name type="scientific">Algoriphagus zhangzhouensis</name>
    <dbReference type="NCBI Taxonomy" id="1073327"/>
    <lineage>
        <taxon>Bacteria</taxon>
        <taxon>Pseudomonadati</taxon>
        <taxon>Bacteroidota</taxon>
        <taxon>Cytophagia</taxon>
        <taxon>Cytophagales</taxon>
        <taxon>Cyclobacteriaceae</taxon>
        <taxon>Algoriphagus</taxon>
    </lineage>
</organism>
<sequence>MRSLITFSFVFLFGLVACNQEEKTSNQNPIGNWSPPEKIVVSELPAEKQPQIIQMGAPEVKRVGGNRGGNILPPIKKDLLTLQEYDGSMALNALGQPYLLGDGGIAQFKKITSDEGLPMDGIYCAMVDSRGHIWFGTNGGGLSRYDGVDFTNYTGNQGLGSPSIRSINEDSKGNIWIGTADKVVSKFDGRTFKNFYGDQISNEVVYSIYEDSKGILWFGTDGEGLVKYDGNEFEKITTEDGLAHNSVISIFEDKDGYLWVGTSGGGVSKYNGESFENFDTSNGLAGNRVRSIFQDSKGIIWFGTLGTGVSKYDGQNFQTIGIDDGLAGMVVRSINEDHENNVWFATEYGVTKWTGKDFISYTTEQGLVGNNVYDLTIDDFGKIWFSTDGSGVSRLDGMSFTNFTAQQGLSGNIVLSIMEDSTGDLWFGTVDGGLSKFDGKSFVSYTQSQGLAGEIAYCILEDSSGKIWIGAAGDGISIFDSNTFTNYSSDQGLPTNEIYSLVESRDGKIWIGTDAGILINDNGVYTYYSEENGLSSNNIVSITEDSDGIIWIGSLGGGLTRFDGKTFLHFTIDQGLADSSVLRIKEDSNGNLWVGTANGISFLTEENRKNIISWKYNGETPLFQTFNSQDGLPDDTILQIVELGNGQMAIGTNEGISTFYFYQDSSKNIQELETYHSDTGYPVKDLTDGQDGMFLDSKGILWAGTGSVKTGLARLDLSKVSKNTSKPTPLIKQVRINEEIIPWYTLAPESSEDAFEKVTDQLITLERRLDENEELELKEKFKGISFDNIQPFFPIPLGLTLPYQHNHLNIEYGTNELARPFLIEYQYILEGYDTDWSPVLKRTSATFGNIHEGDYTFKIRARYTGTSTEEASEWTEPIEFSFTVLPPWYRSWWAYLVYGVLILWLLYPINLYLKNRLLKAEREKAKERELEHAKQIEKAYTDLESAHENLKSTQSQLIQAEKMASLGELTAGIAHEIQNPLNFVKNFSEVSHELVDEMNEEIQAGDFEEAKLLAKDIQDNLDRISTHSMRADAIVKAMLQHSKATVGTKELVDINAICDESIRLSYHGVRAKEKDFSVEYKTDLEPNLPQVEVIRQELVRALINMCNNAFFAVNERVHQLGNTDFKPVVSISTKKTLGGIEIELADNGVGIKKDVIEKIFQPFFTTKPTGQGTGLGLSLSYDIIKSYSGDIRVKSSTEENPGTIFTIFLPINSSS</sequence>
<keyword evidence="4" id="KW-0175">Coiled coil</keyword>
<dbReference type="Pfam" id="PF07495">
    <property type="entry name" value="Y_Y_Y"/>
    <property type="match status" value="1"/>
</dbReference>
<comment type="catalytic activity">
    <reaction evidence="1">
        <text>ATP + protein L-histidine = ADP + protein N-phospho-L-histidine.</text>
        <dbReference type="EC" id="2.7.13.3"/>
    </reaction>
</comment>
<dbReference type="Proteomes" id="UP000184609">
    <property type="component" value="Unassembled WGS sequence"/>
</dbReference>
<evidence type="ECO:0000256" key="3">
    <source>
        <dbReference type="ARBA" id="ARBA00022553"/>
    </source>
</evidence>
<dbReference type="CDD" id="cd00082">
    <property type="entry name" value="HisKA"/>
    <property type="match status" value="1"/>
</dbReference>
<dbReference type="InterPro" id="IPR011110">
    <property type="entry name" value="Reg_prop"/>
</dbReference>